<dbReference type="Proteomes" id="UP000612233">
    <property type="component" value="Unassembled WGS sequence"/>
</dbReference>
<evidence type="ECO:0000313" key="3">
    <source>
        <dbReference type="Proteomes" id="UP000612233"/>
    </source>
</evidence>
<keyword evidence="3" id="KW-1185">Reference proteome</keyword>
<name>A0A927BBR6_9BACT</name>
<dbReference type="InterPro" id="IPR036291">
    <property type="entry name" value="NAD(P)-bd_dom_sf"/>
</dbReference>
<dbReference type="Gene3D" id="3.40.50.720">
    <property type="entry name" value="NAD(P)-binding Rossmann-like Domain"/>
    <property type="match status" value="1"/>
</dbReference>
<dbReference type="Gene3D" id="3.90.25.10">
    <property type="entry name" value="UDP-galactose 4-epimerase, domain 1"/>
    <property type="match status" value="1"/>
</dbReference>
<sequence>MIVITGANGQLGTAVLTHLLRTLPATRLVTSVRNPAQAATFAEQGVSVRAGDYARPESLRTAFAGADQIFLVSADKLGEEARQLHRVAIDAAAASGAGRILYTSHMGARPDSFFDPAQNHAASEALLATYRVPYTALRHGFYAESALHMVGYGLKAGLLQTPEDGPVSWTTRADLAEADALLLAQPGRFDGPTPPLTAAEAVTMADLARLASEITGRDIQHETLTDEAWVKAQVAQGVPAPVADLLLGSFRSSRRGDFAAVDPTLSALLGRPPRSMRDVLADFLSPVSA</sequence>
<feature type="domain" description="NAD(P)-binding" evidence="1">
    <location>
        <begin position="6"/>
        <end position="182"/>
    </location>
</feature>
<proteinExistence type="predicted"/>
<dbReference type="PANTHER" id="PTHR47129:SF1">
    <property type="entry name" value="NMRA-LIKE DOMAIN-CONTAINING PROTEIN"/>
    <property type="match status" value="1"/>
</dbReference>
<protein>
    <submittedName>
        <fullName evidence="2">NAD(P)H-binding protein</fullName>
    </submittedName>
</protein>
<dbReference type="Pfam" id="PF13460">
    <property type="entry name" value="NAD_binding_10"/>
    <property type="match status" value="1"/>
</dbReference>
<dbReference type="AlphaFoldDB" id="A0A927BBR6"/>
<reference evidence="2" key="1">
    <citation type="submission" date="2020-09" db="EMBL/GenBank/DDBJ databases">
        <authorList>
            <person name="Kim M.K."/>
        </authorList>
    </citation>
    <scope>NUCLEOTIDE SEQUENCE</scope>
    <source>
        <strain evidence="2">BT664</strain>
    </source>
</reference>
<dbReference type="InterPro" id="IPR052718">
    <property type="entry name" value="NmrA-type_oxidoreductase"/>
</dbReference>
<dbReference type="PANTHER" id="PTHR47129">
    <property type="entry name" value="QUINONE OXIDOREDUCTASE 2"/>
    <property type="match status" value="1"/>
</dbReference>
<gene>
    <name evidence="2" type="ORF">IC235_04620</name>
</gene>
<organism evidence="2 3">
    <name type="scientific">Hymenobacter montanus</name>
    <dbReference type="NCBI Taxonomy" id="2771359"/>
    <lineage>
        <taxon>Bacteria</taxon>
        <taxon>Pseudomonadati</taxon>
        <taxon>Bacteroidota</taxon>
        <taxon>Cytophagia</taxon>
        <taxon>Cytophagales</taxon>
        <taxon>Hymenobacteraceae</taxon>
        <taxon>Hymenobacter</taxon>
    </lineage>
</organism>
<accession>A0A927BBR6</accession>
<evidence type="ECO:0000313" key="2">
    <source>
        <dbReference type="EMBL" id="MBD2767177.1"/>
    </source>
</evidence>
<comment type="caution">
    <text evidence="2">The sequence shown here is derived from an EMBL/GenBank/DDBJ whole genome shotgun (WGS) entry which is preliminary data.</text>
</comment>
<dbReference type="SUPFAM" id="SSF51735">
    <property type="entry name" value="NAD(P)-binding Rossmann-fold domains"/>
    <property type="match status" value="1"/>
</dbReference>
<dbReference type="RefSeq" id="WP_191004009.1">
    <property type="nucleotide sequence ID" value="NZ_JACXAD010000004.1"/>
</dbReference>
<dbReference type="EMBL" id="JACXAD010000004">
    <property type="protein sequence ID" value="MBD2767177.1"/>
    <property type="molecule type" value="Genomic_DNA"/>
</dbReference>
<dbReference type="InterPro" id="IPR016040">
    <property type="entry name" value="NAD(P)-bd_dom"/>
</dbReference>
<evidence type="ECO:0000259" key="1">
    <source>
        <dbReference type="Pfam" id="PF13460"/>
    </source>
</evidence>